<dbReference type="SMART" id="SM00630">
    <property type="entry name" value="Sema"/>
    <property type="match status" value="1"/>
</dbReference>
<dbReference type="GO" id="GO:0030335">
    <property type="term" value="P:positive regulation of cell migration"/>
    <property type="evidence" value="ECO:0007669"/>
    <property type="project" value="TreeGrafter"/>
</dbReference>
<dbReference type="PANTHER" id="PTHR11036">
    <property type="entry name" value="SEMAPHORIN"/>
    <property type="match status" value="1"/>
</dbReference>
<sequence>GIGISPLDYTQNSLSLTVGMLWFYEPTFISASWVKRRDDPENEKIYIFFREKNSNHNPDAEPWISRVARVCKNDEGGSKRFLQNMWTSFLKARLVCGFPEESLYFNRLQDIYVMHADDWQNTRVYGIFTSSWNSTAVCIYSIEAIEKLFESSLFRGFNKEIPTPRPGTCVPNSKVISFDTLNVVRDHPEMVNWVHPLHYKAPFYVSNYNYTKIAVDQVKAADGQLYNVLLLATDTGKIHKVLEAGSEPFIISETQLSNSSTIQAMKLDSKKKKLVVGFPEKISTVDLQNCENYNSSCAECVLARDPYCSWTTSGFPYELNILQTDSLNHAIPKGVPFYLSCPIESYHAKYTWEHQGRNFSCLQMLSNCLHLIPSMEIENYGEYKCISIEKDYKKTLKQYQLTEQGIPDEKKSCCDPKLNNAIGLSPQLTWILLQIVVLWAILS</sequence>
<dbReference type="GO" id="GO:0009897">
    <property type="term" value="C:external side of plasma membrane"/>
    <property type="evidence" value="ECO:0007669"/>
    <property type="project" value="TreeGrafter"/>
</dbReference>
<dbReference type="Pfam" id="PF01403">
    <property type="entry name" value="Sema"/>
    <property type="match status" value="1"/>
</dbReference>
<dbReference type="PANTHER" id="PTHR11036:SF80">
    <property type="entry name" value="SEMAPHORIN-7A"/>
    <property type="match status" value="1"/>
</dbReference>
<keyword evidence="2" id="KW-0325">Glycoprotein</keyword>
<dbReference type="OMA" id="DSYHAEY"/>
<comment type="caution">
    <text evidence="3">Lacks conserved residue(s) required for the propagation of feature annotation.</text>
</comment>
<dbReference type="AlphaFoldDB" id="A0A3Q2D317"/>
<dbReference type="InterPro" id="IPR013783">
    <property type="entry name" value="Ig-like_fold"/>
</dbReference>
<reference evidence="6" key="2">
    <citation type="submission" date="2025-09" db="UniProtKB">
        <authorList>
            <consortium name="Ensembl"/>
        </authorList>
    </citation>
    <scope>IDENTIFICATION</scope>
</reference>
<dbReference type="GeneTree" id="ENSGT00940000158358"/>
<keyword evidence="7" id="KW-1185">Reference proteome</keyword>
<organism evidence="6 7">
    <name type="scientific">Cyprinodon variegatus</name>
    <name type="common">Sheepshead minnow</name>
    <dbReference type="NCBI Taxonomy" id="28743"/>
    <lineage>
        <taxon>Eukaryota</taxon>
        <taxon>Metazoa</taxon>
        <taxon>Chordata</taxon>
        <taxon>Craniata</taxon>
        <taxon>Vertebrata</taxon>
        <taxon>Euteleostomi</taxon>
        <taxon>Actinopterygii</taxon>
        <taxon>Neopterygii</taxon>
        <taxon>Teleostei</taxon>
        <taxon>Neoteleostei</taxon>
        <taxon>Acanthomorphata</taxon>
        <taxon>Ovalentaria</taxon>
        <taxon>Atherinomorphae</taxon>
        <taxon>Cyprinodontiformes</taxon>
        <taxon>Cyprinodontidae</taxon>
        <taxon>Cyprinodon</taxon>
    </lineage>
</organism>
<dbReference type="Proteomes" id="UP000265020">
    <property type="component" value="Unassembled WGS sequence"/>
</dbReference>
<dbReference type="SUPFAM" id="SSF101912">
    <property type="entry name" value="Sema domain"/>
    <property type="match status" value="1"/>
</dbReference>
<dbReference type="GO" id="GO:0007411">
    <property type="term" value="P:axon guidance"/>
    <property type="evidence" value="ECO:0007669"/>
    <property type="project" value="TreeGrafter"/>
</dbReference>
<dbReference type="InterPro" id="IPR001627">
    <property type="entry name" value="Semap_dom"/>
</dbReference>
<evidence type="ECO:0000256" key="1">
    <source>
        <dbReference type="ARBA" id="ARBA00009492"/>
    </source>
</evidence>
<evidence type="ECO:0000313" key="6">
    <source>
        <dbReference type="Ensembl" id="ENSCVAP00000012808.1"/>
    </source>
</evidence>
<dbReference type="Ensembl" id="ENSCVAT00000020160.1">
    <property type="protein sequence ID" value="ENSCVAP00000012808.1"/>
    <property type="gene ID" value="ENSCVAG00000015290.1"/>
</dbReference>
<evidence type="ECO:0000259" key="5">
    <source>
        <dbReference type="PROSITE" id="PS51004"/>
    </source>
</evidence>
<dbReference type="GO" id="GO:0005178">
    <property type="term" value="F:integrin binding"/>
    <property type="evidence" value="ECO:0007669"/>
    <property type="project" value="TreeGrafter"/>
</dbReference>
<dbReference type="Gene3D" id="3.30.1680.10">
    <property type="entry name" value="ligand-binding face of the semaphorins, domain 2"/>
    <property type="match status" value="1"/>
</dbReference>
<proteinExistence type="inferred from homology"/>
<comment type="similarity">
    <text evidence="1">Belongs to the semaphorin family.</text>
</comment>
<feature type="domain" description="Sema" evidence="5">
    <location>
        <begin position="1"/>
        <end position="287"/>
    </location>
</feature>
<evidence type="ECO:0000313" key="7">
    <source>
        <dbReference type="Proteomes" id="UP000265020"/>
    </source>
</evidence>
<dbReference type="GO" id="GO:0030215">
    <property type="term" value="F:semaphorin receptor binding"/>
    <property type="evidence" value="ECO:0007669"/>
    <property type="project" value="InterPro"/>
</dbReference>
<dbReference type="GO" id="GO:0007229">
    <property type="term" value="P:integrin-mediated signaling pathway"/>
    <property type="evidence" value="ECO:0007669"/>
    <property type="project" value="TreeGrafter"/>
</dbReference>
<dbReference type="FunFam" id="2.60.40.10:FF:001170">
    <property type="entry name" value="Sema domain, immunoglobulin domain (Ig), short basic domain, secreted, (Semaphorin) 3F"/>
    <property type="match status" value="1"/>
</dbReference>
<dbReference type="Gene3D" id="2.60.40.10">
    <property type="entry name" value="Immunoglobulins"/>
    <property type="match status" value="1"/>
</dbReference>
<dbReference type="PROSITE" id="PS51004">
    <property type="entry name" value="SEMA"/>
    <property type="match status" value="1"/>
</dbReference>
<reference evidence="6" key="1">
    <citation type="submission" date="2025-08" db="UniProtKB">
        <authorList>
            <consortium name="Ensembl"/>
        </authorList>
    </citation>
    <scope>IDENTIFICATION</scope>
</reference>
<dbReference type="InterPro" id="IPR036352">
    <property type="entry name" value="Semap_dom_sf"/>
</dbReference>
<accession>A0A3Q2D317</accession>
<dbReference type="GO" id="GO:0071526">
    <property type="term" value="P:semaphorin-plexin signaling pathway"/>
    <property type="evidence" value="ECO:0007669"/>
    <property type="project" value="TreeGrafter"/>
</dbReference>
<protein>
    <submittedName>
        <fullName evidence="6">Semaphorin 7A (JohnMiltonHagen blood group)</fullName>
    </submittedName>
</protein>
<dbReference type="STRING" id="28743.ENSCVAP00000012808"/>
<dbReference type="PROSITE" id="PS50835">
    <property type="entry name" value="IG_LIKE"/>
    <property type="match status" value="1"/>
</dbReference>
<name>A0A3Q2D317_CYPVA</name>
<dbReference type="GO" id="GO:0050727">
    <property type="term" value="P:regulation of inflammatory response"/>
    <property type="evidence" value="ECO:0007669"/>
    <property type="project" value="TreeGrafter"/>
</dbReference>
<feature type="domain" description="Ig-like" evidence="4">
    <location>
        <begin position="316"/>
        <end position="402"/>
    </location>
</feature>
<dbReference type="GO" id="GO:0045499">
    <property type="term" value="F:chemorepellent activity"/>
    <property type="evidence" value="ECO:0007669"/>
    <property type="project" value="TreeGrafter"/>
</dbReference>
<dbReference type="InterPro" id="IPR015943">
    <property type="entry name" value="WD40/YVTN_repeat-like_dom_sf"/>
</dbReference>
<evidence type="ECO:0000256" key="3">
    <source>
        <dbReference type="PROSITE-ProRule" id="PRU00352"/>
    </source>
</evidence>
<dbReference type="GO" id="GO:0001755">
    <property type="term" value="P:neural crest cell migration"/>
    <property type="evidence" value="ECO:0007669"/>
    <property type="project" value="TreeGrafter"/>
</dbReference>
<evidence type="ECO:0000259" key="4">
    <source>
        <dbReference type="PROSITE" id="PS50835"/>
    </source>
</evidence>
<dbReference type="InterPro" id="IPR027231">
    <property type="entry name" value="Semaphorin"/>
</dbReference>
<dbReference type="SUPFAM" id="SSF103575">
    <property type="entry name" value="Plexin repeat"/>
    <property type="match status" value="1"/>
</dbReference>
<dbReference type="InterPro" id="IPR007110">
    <property type="entry name" value="Ig-like_dom"/>
</dbReference>
<evidence type="ECO:0000256" key="2">
    <source>
        <dbReference type="ARBA" id="ARBA00023180"/>
    </source>
</evidence>
<dbReference type="Gene3D" id="2.130.10.10">
    <property type="entry name" value="YVTN repeat-like/Quinoprotein amine dehydrogenase"/>
    <property type="match status" value="1"/>
</dbReference>